<sequence>MRSAETNNHKHAYEGNRKQHKNLDWHRDSREVFGEQTSLKIDGIQTNTCRSISEAKWVCRRSIRYKQMEPGEVSDEPLNAKTGGRQHVTKGETKKEAEHVGLETEMMDSRLEKIETRLVLILWEKSGATKRRHRPMPASNSYTSAGR</sequence>
<feature type="compositionally biased region" description="Polar residues" evidence="1">
    <location>
        <begin position="138"/>
        <end position="147"/>
    </location>
</feature>
<dbReference type="GeneID" id="815774"/>
<accession>F4IUB1</accession>
<dbReference type="HOGENOM" id="CLU_1770589_0_0_1"/>
<dbReference type="Araport" id="AT2G12935"/>
<dbReference type="AlphaFoldDB" id="F4IUB1"/>
<evidence type="ECO:0000256" key="1">
    <source>
        <dbReference type="SAM" id="MobiDB-lite"/>
    </source>
</evidence>
<dbReference type="TAIR" id="AT2G12935"/>
<reference evidence="4" key="2">
    <citation type="journal article" date="2017" name="Plant J.">
        <title>Araport11: a complete reannotation of the Arabidopsis thaliana reference genome.</title>
        <authorList>
            <person name="Cheng C.Y."/>
            <person name="Krishnakumar V."/>
            <person name="Chan A.P."/>
            <person name="Thibaud-Nissen F."/>
            <person name="Schobel S."/>
            <person name="Town C.D."/>
        </authorList>
    </citation>
    <scope>GENOME REANNOTATION</scope>
    <source>
        <strain evidence="4">cv. Columbia</strain>
    </source>
</reference>
<dbReference type="InParanoid" id="F4IUB1"/>
<feature type="compositionally biased region" description="Basic and acidic residues" evidence="1">
    <location>
        <begin position="89"/>
        <end position="102"/>
    </location>
</feature>
<dbReference type="ExpressionAtlas" id="F4IUB1">
    <property type="expression patterns" value="differential"/>
</dbReference>
<proteinExistence type="predicted"/>
<evidence type="ECO:0000313" key="2">
    <source>
        <dbReference type="Araport" id="AT2G12935"/>
    </source>
</evidence>
<reference evidence="3 4" key="1">
    <citation type="journal article" date="1999" name="Nature">
        <title>Sequence and analysis of chromosome 2 of the plant Arabidopsis thaliana.</title>
        <authorList>
            <person name="Lin X."/>
            <person name="Kaul S."/>
            <person name="Rounsley S."/>
            <person name="Shea T.P."/>
            <person name="Benito M.I."/>
            <person name="Town C.D."/>
            <person name="Fujii C.Y."/>
            <person name="Mason T."/>
            <person name="Bowman C.L."/>
            <person name="Barnstead M."/>
            <person name="Feldblyum T.V."/>
            <person name="Buell C.R."/>
            <person name="Ketchum K.A."/>
            <person name="Lee J."/>
            <person name="Ronning C.M."/>
            <person name="Koo H.L."/>
            <person name="Moffat K.S."/>
            <person name="Cronin L.A."/>
            <person name="Shen M."/>
            <person name="Pai G."/>
            <person name="Van Aken S."/>
            <person name="Umayam L."/>
            <person name="Tallon L.J."/>
            <person name="Gill J.E."/>
            <person name="Adams M.D."/>
            <person name="Carrera A.J."/>
            <person name="Creasy T.H."/>
            <person name="Goodman H.M."/>
            <person name="Somerville C.R."/>
            <person name="Copenhaver G.P."/>
            <person name="Preuss D."/>
            <person name="Nierman W.C."/>
            <person name="White O."/>
            <person name="Eisen J.A."/>
            <person name="Salzberg S.L."/>
            <person name="Fraser C.M."/>
            <person name="Venter J.C."/>
        </authorList>
    </citation>
    <scope>NUCLEOTIDE SEQUENCE [LARGE SCALE GENOMIC DNA]</scope>
    <source>
        <strain evidence="4">cv. Columbia</strain>
    </source>
</reference>
<dbReference type="KEGG" id="ath:AT2G12935"/>
<evidence type="ECO:0000313" key="4">
    <source>
        <dbReference type="Proteomes" id="UP000006548"/>
    </source>
</evidence>
<feature type="compositionally biased region" description="Basic and acidic residues" evidence="1">
    <location>
        <begin position="7"/>
        <end position="24"/>
    </location>
</feature>
<evidence type="ECO:0000313" key="3">
    <source>
        <dbReference type="EMBL" id="AEC06211.1"/>
    </source>
</evidence>
<gene>
    <name evidence="2 3" type="ordered locus">At2g12935</name>
</gene>
<dbReference type="RefSeq" id="NP_671842.1">
    <property type="nucleotide sequence ID" value="NM_147307.1"/>
</dbReference>
<dbReference type="Proteomes" id="UP000006548">
    <property type="component" value="Chromosome 2"/>
</dbReference>
<feature type="region of interest" description="Disordered" evidence="1">
    <location>
        <begin position="70"/>
        <end position="102"/>
    </location>
</feature>
<name>F4IUB1_ARATH</name>
<dbReference type="PaxDb" id="3702-AT2G12935.1"/>
<protein>
    <submittedName>
        <fullName evidence="3">Uncharacterized protein</fullName>
    </submittedName>
</protein>
<keyword evidence="4" id="KW-1185">Reference proteome</keyword>
<organism evidence="3 4">
    <name type="scientific">Arabidopsis thaliana</name>
    <name type="common">Mouse-ear cress</name>
    <dbReference type="NCBI Taxonomy" id="3702"/>
    <lineage>
        <taxon>Eukaryota</taxon>
        <taxon>Viridiplantae</taxon>
        <taxon>Streptophyta</taxon>
        <taxon>Embryophyta</taxon>
        <taxon>Tracheophyta</taxon>
        <taxon>Spermatophyta</taxon>
        <taxon>Magnoliopsida</taxon>
        <taxon>eudicotyledons</taxon>
        <taxon>Gunneridae</taxon>
        <taxon>Pentapetalae</taxon>
        <taxon>rosids</taxon>
        <taxon>malvids</taxon>
        <taxon>Brassicales</taxon>
        <taxon>Brassicaceae</taxon>
        <taxon>Camelineae</taxon>
        <taxon>Arabidopsis</taxon>
    </lineage>
</organism>
<dbReference type="EMBL" id="CP002685">
    <property type="protein sequence ID" value="AEC06211.1"/>
    <property type="molecule type" value="Genomic_DNA"/>
</dbReference>
<feature type="region of interest" description="Disordered" evidence="1">
    <location>
        <begin position="128"/>
        <end position="147"/>
    </location>
</feature>
<feature type="region of interest" description="Disordered" evidence="1">
    <location>
        <begin position="1"/>
        <end position="24"/>
    </location>
</feature>